<feature type="region of interest" description="Disordered" evidence="1">
    <location>
        <begin position="1"/>
        <end position="33"/>
    </location>
</feature>
<sequence>MCPAKRSHKGAEERIRRGSLPPPRRRPREASPLWVDALLKPGFDRRGKA</sequence>
<comment type="caution">
    <text evidence="2">The sequence shown here is derived from an EMBL/GenBank/DDBJ whole genome shotgun (WGS) entry which is preliminary data.</text>
</comment>
<name>A0A916XC19_9HYPH</name>
<evidence type="ECO:0000256" key="1">
    <source>
        <dbReference type="SAM" id="MobiDB-lite"/>
    </source>
</evidence>
<evidence type="ECO:0000313" key="3">
    <source>
        <dbReference type="Proteomes" id="UP000637002"/>
    </source>
</evidence>
<dbReference type="EMBL" id="BMGG01000003">
    <property type="protein sequence ID" value="GGC59556.1"/>
    <property type="molecule type" value="Genomic_DNA"/>
</dbReference>
<organism evidence="2 3">
    <name type="scientific">Chelatococcus reniformis</name>
    <dbReference type="NCBI Taxonomy" id="1494448"/>
    <lineage>
        <taxon>Bacteria</taxon>
        <taxon>Pseudomonadati</taxon>
        <taxon>Pseudomonadota</taxon>
        <taxon>Alphaproteobacteria</taxon>
        <taxon>Hyphomicrobiales</taxon>
        <taxon>Chelatococcaceae</taxon>
        <taxon>Chelatococcus</taxon>
    </lineage>
</organism>
<dbReference type="Proteomes" id="UP000637002">
    <property type="component" value="Unassembled WGS sequence"/>
</dbReference>
<reference evidence="2" key="2">
    <citation type="submission" date="2020-09" db="EMBL/GenBank/DDBJ databases">
        <authorList>
            <person name="Sun Q."/>
            <person name="Zhou Y."/>
        </authorList>
    </citation>
    <scope>NUCLEOTIDE SEQUENCE</scope>
    <source>
        <strain evidence="2">CGMCC 1.12919</strain>
    </source>
</reference>
<gene>
    <name evidence="2" type="ORF">GCM10010994_17880</name>
</gene>
<reference evidence="2" key="1">
    <citation type="journal article" date="2014" name="Int. J. Syst. Evol. Microbiol.">
        <title>Complete genome sequence of Corynebacterium casei LMG S-19264T (=DSM 44701T), isolated from a smear-ripened cheese.</title>
        <authorList>
            <consortium name="US DOE Joint Genome Institute (JGI-PGF)"/>
            <person name="Walter F."/>
            <person name="Albersmeier A."/>
            <person name="Kalinowski J."/>
            <person name="Ruckert C."/>
        </authorList>
    </citation>
    <scope>NUCLEOTIDE SEQUENCE</scope>
    <source>
        <strain evidence="2">CGMCC 1.12919</strain>
    </source>
</reference>
<dbReference type="AlphaFoldDB" id="A0A916XC19"/>
<evidence type="ECO:0000313" key="2">
    <source>
        <dbReference type="EMBL" id="GGC59556.1"/>
    </source>
</evidence>
<accession>A0A916XC19</accession>
<keyword evidence="3" id="KW-1185">Reference proteome</keyword>
<protein>
    <submittedName>
        <fullName evidence="2">Uncharacterized protein</fullName>
    </submittedName>
</protein>
<proteinExistence type="predicted"/>